<feature type="compositionally biased region" description="Gly residues" evidence="3">
    <location>
        <begin position="1275"/>
        <end position="1285"/>
    </location>
</feature>
<dbReference type="SMART" id="SM00322">
    <property type="entry name" value="KH"/>
    <property type="match status" value="4"/>
</dbReference>
<dbReference type="PANTHER" id="PTHR10627:SF76">
    <property type="entry name" value="KH DOMAIN-CONTAINING PROTEIN YLL032C"/>
    <property type="match status" value="1"/>
</dbReference>
<feature type="region of interest" description="Disordered" evidence="3">
    <location>
        <begin position="1133"/>
        <end position="1179"/>
    </location>
</feature>
<dbReference type="InterPro" id="IPR036612">
    <property type="entry name" value="KH_dom_type_1_sf"/>
</dbReference>
<dbReference type="CDD" id="cd00105">
    <property type="entry name" value="KH-I"/>
    <property type="match status" value="1"/>
</dbReference>
<feature type="region of interest" description="Disordered" evidence="3">
    <location>
        <begin position="977"/>
        <end position="1119"/>
    </location>
</feature>
<evidence type="ECO:0000259" key="4">
    <source>
        <dbReference type="SMART" id="SM00322"/>
    </source>
</evidence>
<dbReference type="GO" id="GO:0005737">
    <property type="term" value="C:cytoplasm"/>
    <property type="evidence" value="ECO:0007669"/>
    <property type="project" value="TreeGrafter"/>
</dbReference>
<feature type="compositionally biased region" description="Low complexity" evidence="3">
    <location>
        <begin position="1008"/>
        <end position="1019"/>
    </location>
</feature>
<organism evidence="5 6">
    <name type="scientific">Linnemannia gamsii</name>
    <dbReference type="NCBI Taxonomy" id="64522"/>
    <lineage>
        <taxon>Eukaryota</taxon>
        <taxon>Fungi</taxon>
        <taxon>Fungi incertae sedis</taxon>
        <taxon>Mucoromycota</taxon>
        <taxon>Mortierellomycotina</taxon>
        <taxon>Mortierellomycetes</taxon>
        <taxon>Mortierellales</taxon>
        <taxon>Mortierellaceae</taxon>
        <taxon>Linnemannia</taxon>
    </lineage>
</organism>
<feature type="compositionally biased region" description="Acidic residues" evidence="3">
    <location>
        <begin position="1293"/>
        <end position="1303"/>
    </location>
</feature>
<reference evidence="5" key="1">
    <citation type="journal article" date="2020" name="Fungal Divers.">
        <title>Resolving the Mortierellaceae phylogeny through synthesis of multi-gene phylogenetics and phylogenomics.</title>
        <authorList>
            <person name="Vandepol N."/>
            <person name="Liber J."/>
            <person name="Desiro A."/>
            <person name="Na H."/>
            <person name="Kennedy M."/>
            <person name="Barry K."/>
            <person name="Grigoriev I.V."/>
            <person name="Miller A.N."/>
            <person name="O'Donnell K."/>
            <person name="Stajich J.E."/>
            <person name="Bonito G."/>
        </authorList>
    </citation>
    <scope>NUCLEOTIDE SEQUENCE</scope>
    <source>
        <strain evidence="5">NVP60</strain>
    </source>
</reference>
<feature type="domain" description="K Homology" evidence="4">
    <location>
        <begin position="693"/>
        <end position="761"/>
    </location>
</feature>
<dbReference type="Pfam" id="PF00013">
    <property type="entry name" value="KH_1"/>
    <property type="match status" value="1"/>
</dbReference>
<evidence type="ECO:0000256" key="2">
    <source>
        <dbReference type="PROSITE-ProRule" id="PRU00117"/>
    </source>
</evidence>
<protein>
    <recommendedName>
        <fullName evidence="4">K Homology domain-containing protein</fullName>
    </recommendedName>
</protein>
<feature type="compositionally biased region" description="Low complexity" evidence="3">
    <location>
        <begin position="1086"/>
        <end position="1106"/>
    </location>
</feature>
<feature type="domain" description="K Homology" evidence="4">
    <location>
        <begin position="540"/>
        <end position="606"/>
    </location>
</feature>
<dbReference type="CDD" id="cd22453">
    <property type="entry name" value="KH-I_MUG60_like"/>
    <property type="match status" value="1"/>
</dbReference>
<sequence length="1564" mass="167396">MEGNTILSLCFPSAQAGGPVDDAMTRTFQLLCEDIAQQNHCQASLDVHASNDNTFGTNSHQSLAGERLSSFDTRYPSVVVYNVTLSGAYSDVMHARGALMRNSPLKPRLSIPVSKALITSTVPPLDQTQHTQDQDKALDQDQSSRKERNGSSTITTTSTATGTDTTPAQSSSQASFDPASAFTEGSNDCPSDPNTRNSQPLPPFTSHSNDSHASLDARTLSQGSSTAPTTFAPTFTVLPQFKTAVDKISASTRTSIALLSSPIHPPIAPGKVAAAFSRQEMVELVVTGTWENAEAARALLLVAIDTLESGIISDSLTVELKYQNMIGGRKRQALQDLMASTRTNIYLTSPFVQTSNKSGSPVDPRYNDIHITGEAKQVAKAKAILHNACLRAQTESMSCTRTVNIAARKLDWMLLNHREKLRAIMSDNASFIAFPPLGGTYPTIFVYGQSSVNVERTIRTVMQLSCHFHSGSILMRDIPHSMHTLQSPAALAGICKVVSQSSGAEIEYRANGFQMCGSEVQARKAMMCLTRAEIVKALPSEFKFSVELANEHREFISGKKNGKINRIMKTTGAKIKFDQCNEYNFYVDLSSSIAAKAMEALELLQEELPAEISFFVPETYHKRIIGVGGKNIQRIMKKFGVYVKFSNAEEFAKLGGYYDNLDNVVARTPSKNAVNLDFLKQAVMELVSPKDKDFIYQHLDIPKHQHLNLLSDHAITLREIHDATNATIFFPARELGRDTVSIYGPDSLMQQAVAMLLSVVEEQYVFPVPYSESMVNALSLSEFQKDVVDVIKQDWNITLMSPPINTKLTGTSGSLSGLDTTATPPSDGTDDNGAVESDKQQESKRAGTTFSQEDKIVETHPDHVFVFEYTRNNEERLPKAKERLTRYLISHQVHVDEDELLIPGLRPDTFTESLTQFPNRRPTSLGLGDALPQTPLDYSLFDGGRDTFDSLNNSMGGLSIGSLGSSDIRSIFTPNTGSVLSSLSTSPSRWPEHGRHMSAFQNSPSSLGATTTAMTGTPTFGLGPVPGLGQTTSSPSAFPRVASLPADPWATTKHQQQQRQSQSPGGGYLGSIGDLRSSPQGISTTSLGGLPQGSGYYSPGGYSQPPHTTMHTPEVGYNKAPGFQMSGNMTPVHRYSGSNSPVHGPTGTPGNYGNMMGLPSSNQTGSTSRPSSGSSASRGSMQLLEDKMLAGSAFGPGYGPALNSGSGARTGYQQQQQQQLQQSPLHSQAPNSQGSFAGQPFPTHLPVHHSGAYPQQRQRHSSQNSAASHHTMGLGHIGGGPGSAGGSVNSDEISTEDDSDEVFDEMRNRHRMHSTPTSLFQQHKQLQQSYHSSGLGGGYEGYSSHNSSSSSLLNRRGSAGSTHSAHLQQAFFSQKNGDFSAGLGNGGIDIFGQGSLVNNMEKQESDLSVGGSRLSQGRIGQNRVVGGSVGNGGSGLPGLGSELRFEEDRGFFSSGFGGIIGDGAHGYGQLNGSVQQGQGFMPSPGSGVFGSHNTNAAVGGPSFGSFGETGDGVGNGQDARSKLPSTPGLSATAAPFYMDTSSQQFGGQGVNRTSDGNRAVGWDR</sequence>
<feature type="compositionally biased region" description="Basic and acidic residues" evidence="3">
    <location>
        <begin position="132"/>
        <end position="149"/>
    </location>
</feature>
<feature type="domain" description="K Homology" evidence="4">
    <location>
        <begin position="310"/>
        <end position="390"/>
    </location>
</feature>
<dbReference type="PANTHER" id="PTHR10627">
    <property type="entry name" value="SCP160"/>
    <property type="match status" value="1"/>
</dbReference>
<feature type="compositionally biased region" description="Low complexity" evidence="3">
    <location>
        <begin position="1341"/>
        <end position="1360"/>
    </location>
</feature>
<dbReference type="GO" id="GO:0003729">
    <property type="term" value="F:mRNA binding"/>
    <property type="evidence" value="ECO:0007669"/>
    <property type="project" value="TreeGrafter"/>
</dbReference>
<dbReference type="InterPro" id="IPR004087">
    <property type="entry name" value="KH_dom"/>
</dbReference>
<feature type="compositionally biased region" description="Polar residues" evidence="3">
    <location>
        <begin position="1253"/>
        <end position="1268"/>
    </location>
</feature>
<feature type="compositionally biased region" description="Basic and acidic residues" evidence="3">
    <location>
        <begin position="836"/>
        <end position="845"/>
    </location>
</feature>
<evidence type="ECO:0000256" key="1">
    <source>
        <dbReference type="ARBA" id="ARBA00022737"/>
    </source>
</evidence>
<feature type="region of interest" description="Disordered" evidence="3">
    <location>
        <begin position="1191"/>
        <end position="1360"/>
    </location>
</feature>
<keyword evidence="6" id="KW-1185">Reference proteome</keyword>
<feature type="region of interest" description="Disordered" evidence="3">
    <location>
        <begin position="1499"/>
        <end position="1564"/>
    </location>
</feature>
<keyword evidence="2" id="KW-0694">RNA-binding</keyword>
<feature type="compositionally biased region" description="Low complexity" evidence="3">
    <location>
        <begin position="1213"/>
        <end position="1222"/>
    </location>
</feature>
<feature type="region of interest" description="Disordered" evidence="3">
    <location>
        <begin position="806"/>
        <end position="849"/>
    </location>
</feature>
<dbReference type="OrthoDB" id="271862at2759"/>
<dbReference type="Proteomes" id="UP000823405">
    <property type="component" value="Unassembled WGS sequence"/>
</dbReference>
<proteinExistence type="predicted"/>
<feature type="compositionally biased region" description="Low complexity" evidence="3">
    <location>
        <begin position="978"/>
        <end position="988"/>
    </location>
</feature>
<feature type="compositionally biased region" description="Polar residues" evidence="3">
    <location>
        <begin position="1223"/>
        <end position="1236"/>
    </location>
</feature>
<feature type="compositionally biased region" description="Polar residues" evidence="3">
    <location>
        <begin position="183"/>
        <end position="208"/>
    </location>
</feature>
<dbReference type="InterPro" id="IPR004088">
    <property type="entry name" value="KH_dom_type_1"/>
</dbReference>
<feature type="compositionally biased region" description="Low complexity" evidence="3">
    <location>
        <begin position="151"/>
        <end position="166"/>
    </location>
</feature>
<feature type="compositionally biased region" description="Polar residues" evidence="3">
    <location>
        <begin position="1539"/>
        <end position="1556"/>
    </location>
</feature>
<dbReference type="Gene3D" id="3.30.1370.10">
    <property type="entry name" value="K Homology domain, type 1"/>
    <property type="match status" value="4"/>
</dbReference>
<dbReference type="PROSITE" id="PS50084">
    <property type="entry name" value="KH_TYPE_1"/>
    <property type="match status" value="1"/>
</dbReference>
<dbReference type="SUPFAM" id="SSF54791">
    <property type="entry name" value="Eukaryotic type KH-domain (KH-domain type I)"/>
    <property type="match status" value="4"/>
</dbReference>
<feature type="compositionally biased region" description="Polar residues" evidence="3">
    <location>
        <begin position="806"/>
        <end position="826"/>
    </location>
</feature>
<gene>
    <name evidence="5" type="ORF">BGZ97_013163</name>
</gene>
<evidence type="ECO:0000256" key="3">
    <source>
        <dbReference type="SAM" id="MobiDB-lite"/>
    </source>
</evidence>
<dbReference type="InterPro" id="IPR056553">
    <property type="entry name" value="KH_Mug60-KHD4"/>
</dbReference>
<accession>A0A9P6UKY4</accession>
<feature type="compositionally biased region" description="Low complexity" evidence="3">
    <location>
        <begin position="1164"/>
        <end position="1179"/>
    </location>
</feature>
<feature type="compositionally biased region" description="Polar residues" evidence="3">
    <location>
        <begin position="1314"/>
        <end position="1324"/>
    </location>
</feature>
<name>A0A9P6UKY4_9FUNG</name>
<comment type="caution">
    <text evidence="5">The sequence shown here is derived from an EMBL/GenBank/DDBJ whole genome shotgun (WGS) entry which is preliminary data.</text>
</comment>
<dbReference type="Pfam" id="PF24563">
    <property type="entry name" value="KH_Mug60-KHD4"/>
    <property type="match status" value="1"/>
</dbReference>
<evidence type="ECO:0000313" key="6">
    <source>
        <dbReference type="Proteomes" id="UP000823405"/>
    </source>
</evidence>
<keyword evidence="1" id="KW-0677">Repeat</keyword>
<feature type="domain" description="K Homology" evidence="4">
    <location>
        <begin position="608"/>
        <end position="688"/>
    </location>
</feature>
<evidence type="ECO:0000313" key="5">
    <source>
        <dbReference type="EMBL" id="KAG0309095.1"/>
    </source>
</evidence>
<feature type="region of interest" description="Disordered" evidence="3">
    <location>
        <begin position="123"/>
        <end position="231"/>
    </location>
</feature>
<dbReference type="EMBL" id="JAAAIN010000952">
    <property type="protein sequence ID" value="KAG0309095.1"/>
    <property type="molecule type" value="Genomic_DNA"/>
</dbReference>